<dbReference type="PANTHER" id="PTHR41282">
    <property type="entry name" value="CONSERVED TRANSMEMBRANE PROTEIN-RELATED"/>
    <property type="match status" value="1"/>
</dbReference>
<sequence>MQSNNPVLSRYEKKPGEAGFAFDEGRSAYASASGTAPAATAAVGAPPADTDAAFQAITAAGGVRLTINDVIVKTMMMFAVLVVFAIVGWNLVDTLPIIVLPALIIALVLGFVNALKKRVSPPLMILYALFEGVLIGAISNIYNEYAQSSDYNGIVLQAVVATMTTFAVMLTLYLTGVVKVTKKFQSILMVAAVSYLVLGLASLVAAMFGVGDGWGFYGVGTLGLLICVFGVLIAAFFLMLDFEAIKQGIALGAPERESWRMAFGLLVTLVWIYLEFLRLLAIFSRN</sequence>
<dbReference type="Pfam" id="PF12811">
    <property type="entry name" value="BaxI_1"/>
    <property type="match status" value="1"/>
</dbReference>
<keyword evidence="1" id="KW-0472">Membrane</keyword>
<feature type="transmembrane region" description="Helical" evidence="1">
    <location>
        <begin position="261"/>
        <end position="283"/>
    </location>
</feature>
<proteinExistence type="predicted"/>
<dbReference type="EMBL" id="CAEZYZ010000148">
    <property type="protein sequence ID" value="CAB4753079.1"/>
    <property type="molecule type" value="Genomic_DNA"/>
</dbReference>
<dbReference type="PANTHER" id="PTHR41282:SF1">
    <property type="entry name" value="CONSERVED TRANSMEMBRANE PROTEIN-RELATED"/>
    <property type="match status" value="1"/>
</dbReference>
<evidence type="ECO:0000256" key="1">
    <source>
        <dbReference type="SAM" id="Phobius"/>
    </source>
</evidence>
<feature type="transmembrane region" description="Helical" evidence="1">
    <location>
        <begin position="154"/>
        <end position="175"/>
    </location>
</feature>
<feature type="transmembrane region" description="Helical" evidence="1">
    <location>
        <begin position="124"/>
        <end position="142"/>
    </location>
</feature>
<feature type="transmembrane region" description="Helical" evidence="1">
    <location>
        <begin position="187"/>
        <end position="208"/>
    </location>
</feature>
<feature type="transmembrane region" description="Helical" evidence="1">
    <location>
        <begin position="70"/>
        <end position="89"/>
    </location>
</feature>
<keyword evidence="1" id="KW-1133">Transmembrane helix</keyword>
<protein>
    <submittedName>
        <fullName evidence="2">Unannotated protein</fullName>
    </submittedName>
</protein>
<organism evidence="2">
    <name type="scientific">freshwater metagenome</name>
    <dbReference type="NCBI Taxonomy" id="449393"/>
    <lineage>
        <taxon>unclassified sequences</taxon>
        <taxon>metagenomes</taxon>
        <taxon>ecological metagenomes</taxon>
    </lineage>
</organism>
<accession>A0A6J6U3Y3</accession>
<evidence type="ECO:0000313" key="2">
    <source>
        <dbReference type="EMBL" id="CAB4753079.1"/>
    </source>
</evidence>
<dbReference type="InterPro" id="IPR010539">
    <property type="entry name" value="BaxI_1-like"/>
</dbReference>
<dbReference type="AlphaFoldDB" id="A0A6J6U3Y3"/>
<gene>
    <name evidence="2" type="ORF">UFOPK2810_00940</name>
</gene>
<feature type="transmembrane region" description="Helical" evidence="1">
    <location>
        <begin position="95"/>
        <end position="112"/>
    </location>
</feature>
<name>A0A6J6U3Y3_9ZZZZ</name>
<dbReference type="PIRSF" id="PIRSF009160">
    <property type="entry name" value="UCP009160"/>
    <property type="match status" value="1"/>
</dbReference>
<feature type="transmembrane region" description="Helical" evidence="1">
    <location>
        <begin position="214"/>
        <end position="240"/>
    </location>
</feature>
<reference evidence="2" key="1">
    <citation type="submission" date="2020-05" db="EMBL/GenBank/DDBJ databases">
        <authorList>
            <person name="Chiriac C."/>
            <person name="Salcher M."/>
            <person name="Ghai R."/>
            <person name="Kavagutti S V."/>
        </authorList>
    </citation>
    <scope>NUCLEOTIDE SEQUENCE</scope>
</reference>
<keyword evidence="1" id="KW-0812">Transmembrane</keyword>